<accession>I9TP09</accession>
<dbReference type="EMBL" id="AGXV01000003">
    <property type="protein sequence ID" value="EIY70968.1"/>
    <property type="molecule type" value="Genomic_DNA"/>
</dbReference>
<sequence>MEWSNKIGVFTKTQGTKQQAIQKTPLVFMIYLPLIKSGPGENRTPVQTRKPYAFYMLIFAFGFRA</sequence>
<dbReference type="HOGENOM" id="CLU_2840768_0_0_10"/>
<dbReference type="Proteomes" id="UP000005150">
    <property type="component" value="Unassembled WGS sequence"/>
</dbReference>
<reference evidence="1 2" key="1">
    <citation type="submission" date="2012-02" db="EMBL/GenBank/DDBJ databases">
        <title>The Genome Sequence of Bacteroides salyersiae CL02T12C01.</title>
        <authorList>
            <consortium name="The Broad Institute Genome Sequencing Platform"/>
            <person name="Earl A."/>
            <person name="Ward D."/>
            <person name="Feldgarden M."/>
            <person name="Gevers D."/>
            <person name="Zitomersky N.L."/>
            <person name="Coyne M.J."/>
            <person name="Comstock L.E."/>
            <person name="Young S.K."/>
            <person name="Zeng Q."/>
            <person name="Gargeya S."/>
            <person name="Fitzgerald M."/>
            <person name="Haas B."/>
            <person name="Abouelleil A."/>
            <person name="Alvarado L."/>
            <person name="Arachchi H.M."/>
            <person name="Berlin A."/>
            <person name="Chapman S.B."/>
            <person name="Gearin G."/>
            <person name="Goldberg J."/>
            <person name="Griggs A."/>
            <person name="Gujja S."/>
            <person name="Hansen M."/>
            <person name="Heiman D."/>
            <person name="Howarth C."/>
            <person name="Larimer J."/>
            <person name="Lui A."/>
            <person name="MacDonald P.J.P."/>
            <person name="McCowen C."/>
            <person name="Montmayeur A."/>
            <person name="Murphy C."/>
            <person name="Neiman D."/>
            <person name="Pearson M."/>
            <person name="Priest M."/>
            <person name="Roberts A."/>
            <person name="Saif S."/>
            <person name="Shea T."/>
            <person name="Sisk P."/>
            <person name="Stolte C."/>
            <person name="Sykes S."/>
            <person name="Wortman J."/>
            <person name="Nusbaum C."/>
            <person name="Birren B."/>
        </authorList>
    </citation>
    <scope>NUCLEOTIDE SEQUENCE [LARGE SCALE GENOMIC DNA]</scope>
    <source>
        <strain evidence="1 2">CL02T12C01</strain>
    </source>
</reference>
<organism evidence="1 2">
    <name type="scientific">Bacteroides salyersiae CL02T12C01</name>
    <dbReference type="NCBI Taxonomy" id="997887"/>
    <lineage>
        <taxon>Bacteria</taxon>
        <taxon>Pseudomonadati</taxon>
        <taxon>Bacteroidota</taxon>
        <taxon>Bacteroidia</taxon>
        <taxon>Bacteroidales</taxon>
        <taxon>Bacteroidaceae</taxon>
        <taxon>Bacteroides</taxon>
    </lineage>
</organism>
<gene>
    <name evidence="1" type="ORF">HMPREF1071_00285</name>
</gene>
<evidence type="ECO:0000313" key="2">
    <source>
        <dbReference type="Proteomes" id="UP000005150"/>
    </source>
</evidence>
<proteinExistence type="predicted"/>
<keyword evidence="2" id="KW-1185">Reference proteome</keyword>
<dbReference type="AlphaFoldDB" id="I9TP09"/>
<comment type="caution">
    <text evidence="1">The sequence shown here is derived from an EMBL/GenBank/DDBJ whole genome shotgun (WGS) entry which is preliminary data.</text>
</comment>
<evidence type="ECO:0000313" key="1">
    <source>
        <dbReference type="EMBL" id="EIY70968.1"/>
    </source>
</evidence>
<protein>
    <submittedName>
        <fullName evidence="1">Uncharacterized protein</fullName>
    </submittedName>
</protein>
<name>I9TP09_9BACE</name>